<name>A0AAD4NU01_9PLEO</name>
<gene>
    <name evidence="5" type="ORF">G6011_04219</name>
</gene>
<evidence type="ECO:0000256" key="1">
    <source>
        <dbReference type="ARBA" id="ARBA00005179"/>
    </source>
</evidence>
<dbReference type="PANTHER" id="PTHR35897">
    <property type="entry name" value="METHYLTRANSFERASE AUSD"/>
    <property type="match status" value="1"/>
</dbReference>
<evidence type="ECO:0000256" key="3">
    <source>
        <dbReference type="ARBA" id="ARBA00022691"/>
    </source>
</evidence>
<dbReference type="AlphaFoldDB" id="A0AAD4NU01"/>
<comment type="caution">
    <text evidence="5">The sequence shown here is derived from an EMBL/GenBank/DDBJ whole genome shotgun (WGS) entry which is preliminary data.</text>
</comment>
<keyword evidence="3" id="KW-0949">S-adenosyl-L-methionine</keyword>
<organism evidence="5 6">
    <name type="scientific">Alternaria panax</name>
    <dbReference type="NCBI Taxonomy" id="48097"/>
    <lineage>
        <taxon>Eukaryota</taxon>
        <taxon>Fungi</taxon>
        <taxon>Dikarya</taxon>
        <taxon>Ascomycota</taxon>
        <taxon>Pezizomycotina</taxon>
        <taxon>Dothideomycetes</taxon>
        <taxon>Pleosporomycetidae</taxon>
        <taxon>Pleosporales</taxon>
        <taxon>Pleosporineae</taxon>
        <taxon>Pleosporaceae</taxon>
        <taxon>Alternaria</taxon>
        <taxon>Alternaria sect. Panax</taxon>
    </lineage>
</organism>
<reference evidence="5" key="1">
    <citation type="submission" date="2021-07" db="EMBL/GenBank/DDBJ databases">
        <title>Genome Resource of American Ginseng Black Spot Pathogen Alternaria panax.</title>
        <authorList>
            <person name="Qiu C."/>
            <person name="Wang W."/>
            <person name="Liu Z."/>
        </authorList>
    </citation>
    <scope>NUCLEOTIDE SEQUENCE</scope>
    <source>
        <strain evidence="5">BNCC115425</strain>
    </source>
</reference>
<evidence type="ECO:0000313" key="6">
    <source>
        <dbReference type="Proteomes" id="UP001199106"/>
    </source>
</evidence>
<dbReference type="SUPFAM" id="SSF53335">
    <property type="entry name" value="S-adenosyl-L-methionine-dependent methyltransferases"/>
    <property type="match status" value="1"/>
</dbReference>
<keyword evidence="2" id="KW-0808">Transferase</keyword>
<comment type="pathway">
    <text evidence="1">Secondary metabolite biosynthesis.</text>
</comment>
<evidence type="ECO:0000256" key="2">
    <source>
        <dbReference type="ARBA" id="ARBA00022679"/>
    </source>
</evidence>
<dbReference type="PANTHER" id="PTHR35897:SF1">
    <property type="entry name" value="METHYLTRANSFERASE AUSD"/>
    <property type="match status" value="1"/>
</dbReference>
<protein>
    <recommendedName>
        <fullName evidence="7">Methyltransferase domain-containing protein</fullName>
    </recommendedName>
</protein>
<sequence>MTEVAPLQDAAQEERNSVQQVIATKAYEKNPELLSWYTKELEEPSPATRDLFEKYSKIPPADIVTHIKRFPYPCLGNWGFLNFSIGKNPAYQEVLRRIKNGEQFLDLGCCMGQDIRKLVHDGAPSENTYASDLKNDFWGFGYDMFLDKSTLQTQFMQADIFDPDSELKHVDGKMDMINAASFFHLFDWNEQVKAAKRVVQLSRPVSGSLIVGRQGGKPEAGSFAHVMKEMTAFWHNPESWAKMWKQVGEETGTEWKAEAVLGEEDLSKRMKTSLVPAGTRFMTFTVRRV</sequence>
<dbReference type="Proteomes" id="UP001199106">
    <property type="component" value="Unassembled WGS sequence"/>
</dbReference>
<keyword evidence="6" id="KW-1185">Reference proteome</keyword>
<dbReference type="EMBL" id="JAANER010000002">
    <property type="protein sequence ID" value="KAG9194184.1"/>
    <property type="molecule type" value="Genomic_DNA"/>
</dbReference>
<dbReference type="InterPro" id="IPR029063">
    <property type="entry name" value="SAM-dependent_MTases_sf"/>
</dbReference>
<evidence type="ECO:0000313" key="5">
    <source>
        <dbReference type="EMBL" id="KAG9194184.1"/>
    </source>
</evidence>
<dbReference type="GO" id="GO:0016740">
    <property type="term" value="F:transferase activity"/>
    <property type="evidence" value="ECO:0007669"/>
    <property type="project" value="UniProtKB-KW"/>
</dbReference>
<evidence type="ECO:0000256" key="4">
    <source>
        <dbReference type="ARBA" id="ARBA00038314"/>
    </source>
</evidence>
<dbReference type="Gene3D" id="3.40.50.150">
    <property type="entry name" value="Vaccinia Virus protein VP39"/>
    <property type="match status" value="1"/>
</dbReference>
<evidence type="ECO:0008006" key="7">
    <source>
        <dbReference type="Google" id="ProtNLM"/>
    </source>
</evidence>
<proteinExistence type="inferred from homology"/>
<dbReference type="InterPro" id="IPR051654">
    <property type="entry name" value="Meroterpenoid_MTases"/>
</dbReference>
<accession>A0AAD4NU01</accession>
<comment type="similarity">
    <text evidence="4">Belongs to the class I-like SAM-binding methyltransferase superfamily.</text>
</comment>